<name>A0A7E4UZ43_PANRE</name>
<dbReference type="WBParaSite" id="Pan_g14254.t1">
    <property type="protein sequence ID" value="Pan_g14254.t1"/>
    <property type="gene ID" value="Pan_g14254"/>
</dbReference>
<reference evidence="2" key="1">
    <citation type="journal article" date="2013" name="Genetics">
        <title>The draft genome and transcriptome of Panagrellus redivivus are shaped by the harsh demands of a free-living lifestyle.</title>
        <authorList>
            <person name="Srinivasan J."/>
            <person name="Dillman A.R."/>
            <person name="Macchietto M.G."/>
            <person name="Heikkinen L."/>
            <person name="Lakso M."/>
            <person name="Fracchia K.M."/>
            <person name="Antoshechkin I."/>
            <person name="Mortazavi A."/>
            <person name="Wong G."/>
            <person name="Sternberg P.W."/>
        </authorList>
    </citation>
    <scope>NUCLEOTIDE SEQUENCE [LARGE SCALE GENOMIC DNA]</scope>
    <source>
        <strain evidence="2">MT8872</strain>
    </source>
</reference>
<proteinExistence type="predicted"/>
<evidence type="ECO:0000313" key="2">
    <source>
        <dbReference type="Proteomes" id="UP000492821"/>
    </source>
</evidence>
<evidence type="ECO:0000313" key="3">
    <source>
        <dbReference type="WBParaSite" id="Pan_g14254.t1"/>
    </source>
</evidence>
<sequence>MERDKIKQSRSREWSASGCQRRVLAKCAERRTPIDARSRQLGCVAAASTDRGCRLLRRSRIRLVAAFGLFLLASPAPTSDDASTTHLTSIKLSSYILVRVDFLLLAPGGIPPDDPHPLQSATPDSHPGQFTKKRK</sequence>
<dbReference type="Proteomes" id="UP000492821">
    <property type="component" value="Unassembled WGS sequence"/>
</dbReference>
<evidence type="ECO:0000256" key="1">
    <source>
        <dbReference type="SAM" id="MobiDB-lite"/>
    </source>
</evidence>
<accession>A0A7E4UZ43</accession>
<organism evidence="2 3">
    <name type="scientific">Panagrellus redivivus</name>
    <name type="common">Microworm</name>
    <dbReference type="NCBI Taxonomy" id="6233"/>
    <lineage>
        <taxon>Eukaryota</taxon>
        <taxon>Metazoa</taxon>
        <taxon>Ecdysozoa</taxon>
        <taxon>Nematoda</taxon>
        <taxon>Chromadorea</taxon>
        <taxon>Rhabditida</taxon>
        <taxon>Tylenchina</taxon>
        <taxon>Panagrolaimomorpha</taxon>
        <taxon>Panagrolaimoidea</taxon>
        <taxon>Panagrolaimidae</taxon>
        <taxon>Panagrellus</taxon>
    </lineage>
</organism>
<feature type="region of interest" description="Disordered" evidence="1">
    <location>
        <begin position="111"/>
        <end position="135"/>
    </location>
</feature>
<reference evidence="3" key="2">
    <citation type="submission" date="2020-10" db="UniProtKB">
        <authorList>
            <consortium name="WormBaseParasite"/>
        </authorList>
    </citation>
    <scope>IDENTIFICATION</scope>
</reference>
<keyword evidence="2" id="KW-1185">Reference proteome</keyword>
<protein>
    <submittedName>
        <fullName evidence="3">Uncharacterized protein</fullName>
    </submittedName>
</protein>
<dbReference type="AlphaFoldDB" id="A0A7E4UZ43"/>